<keyword evidence="3" id="KW-1185">Reference proteome</keyword>
<dbReference type="AlphaFoldDB" id="A0AAW0R8Z8"/>
<feature type="region of interest" description="Disordered" evidence="1">
    <location>
        <begin position="1"/>
        <end position="73"/>
    </location>
</feature>
<dbReference type="EMBL" id="JAQQWP010000002">
    <property type="protein sequence ID" value="KAK8130349.1"/>
    <property type="molecule type" value="Genomic_DNA"/>
</dbReference>
<evidence type="ECO:0000313" key="2">
    <source>
        <dbReference type="EMBL" id="KAK8130349.1"/>
    </source>
</evidence>
<sequence length="73" mass="8040">MPPLPPGFDAGDEDEPFQPISKSLEDEGEGKEKEKERGRRRRRNKMDETGGIGGGSTPPKRILDQSPFGAFDP</sequence>
<organism evidence="2 3">
    <name type="scientific">Apiospora kogelbergensis</name>
    <dbReference type="NCBI Taxonomy" id="1337665"/>
    <lineage>
        <taxon>Eukaryota</taxon>
        <taxon>Fungi</taxon>
        <taxon>Dikarya</taxon>
        <taxon>Ascomycota</taxon>
        <taxon>Pezizomycotina</taxon>
        <taxon>Sordariomycetes</taxon>
        <taxon>Xylariomycetidae</taxon>
        <taxon>Amphisphaeriales</taxon>
        <taxon>Apiosporaceae</taxon>
        <taxon>Apiospora</taxon>
    </lineage>
</organism>
<dbReference type="Proteomes" id="UP001392437">
    <property type="component" value="Unassembled WGS sequence"/>
</dbReference>
<name>A0AAW0R8Z8_9PEZI</name>
<proteinExistence type="predicted"/>
<protein>
    <submittedName>
        <fullName evidence="2">Uncharacterized protein</fullName>
    </submittedName>
</protein>
<evidence type="ECO:0000313" key="3">
    <source>
        <dbReference type="Proteomes" id="UP001392437"/>
    </source>
</evidence>
<accession>A0AAW0R8Z8</accession>
<gene>
    <name evidence="2" type="ORF">PG999_002729</name>
</gene>
<comment type="caution">
    <text evidence="2">The sequence shown here is derived from an EMBL/GenBank/DDBJ whole genome shotgun (WGS) entry which is preliminary data.</text>
</comment>
<evidence type="ECO:0000256" key="1">
    <source>
        <dbReference type="SAM" id="MobiDB-lite"/>
    </source>
</evidence>
<reference evidence="2 3" key="1">
    <citation type="submission" date="2023-01" db="EMBL/GenBank/DDBJ databases">
        <title>Analysis of 21 Apiospora genomes using comparative genomics revels a genus with tremendous synthesis potential of carbohydrate active enzymes and secondary metabolites.</title>
        <authorList>
            <person name="Sorensen T."/>
        </authorList>
    </citation>
    <scope>NUCLEOTIDE SEQUENCE [LARGE SCALE GENOMIC DNA]</scope>
    <source>
        <strain evidence="2 3">CBS 117206</strain>
    </source>
</reference>